<dbReference type="PROSITE" id="PS51318">
    <property type="entry name" value="TAT"/>
    <property type="match status" value="1"/>
</dbReference>
<dbReference type="Gene3D" id="2.130.10.10">
    <property type="entry name" value="YVTN repeat-like/Quinoprotein amine dehydrogenase"/>
    <property type="match status" value="1"/>
</dbReference>
<dbReference type="AlphaFoldDB" id="A0A1H8TH71"/>
<evidence type="ECO:0000256" key="1">
    <source>
        <dbReference type="SAM" id="MobiDB-lite"/>
    </source>
</evidence>
<dbReference type="InterPro" id="IPR015943">
    <property type="entry name" value="WD40/YVTN_repeat-like_dom_sf"/>
</dbReference>
<name>A0A1H8TH71_9EURY</name>
<gene>
    <name evidence="2" type="ORF">SAMN04487948_10760</name>
</gene>
<evidence type="ECO:0008006" key="4">
    <source>
        <dbReference type="Google" id="ProtNLM"/>
    </source>
</evidence>
<organism evidence="2 3">
    <name type="scientific">Halogranum amylolyticum</name>
    <dbReference type="NCBI Taxonomy" id="660520"/>
    <lineage>
        <taxon>Archaea</taxon>
        <taxon>Methanobacteriati</taxon>
        <taxon>Methanobacteriota</taxon>
        <taxon>Stenosarchaea group</taxon>
        <taxon>Halobacteria</taxon>
        <taxon>Halobacteriales</taxon>
        <taxon>Haloferacaceae</taxon>
    </lineage>
</organism>
<dbReference type="Proteomes" id="UP000199126">
    <property type="component" value="Unassembled WGS sequence"/>
</dbReference>
<feature type="region of interest" description="Disordered" evidence="1">
    <location>
        <begin position="30"/>
        <end position="70"/>
    </location>
</feature>
<dbReference type="SUPFAM" id="SSF110296">
    <property type="entry name" value="Oligoxyloglucan reducing end-specific cellobiohydrolase"/>
    <property type="match status" value="1"/>
</dbReference>
<proteinExistence type="predicted"/>
<dbReference type="InterPro" id="IPR006311">
    <property type="entry name" value="TAT_signal"/>
</dbReference>
<protein>
    <recommendedName>
        <fullName evidence="4">BNR repeat-like domain-containing protein</fullName>
    </recommendedName>
</protein>
<dbReference type="EMBL" id="FODV01000007">
    <property type="protein sequence ID" value="SEO90440.1"/>
    <property type="molecule type" value="Genomic_DNA"/>
</dbReference>
<keyword evidence="3" id="KW-1185">Reference proteome</keyword>
<accession>A0A1H8TH71</accession>
<sequence length="435" mass="48616">MTMEDQESSTRRRFVTLAATGASLALAGCNADTSAETASNETATPSETSTPTATQQEPTTAEQADETEMEPGSYALTDYQLDVRDTFSNGYPTWIDQNGRLYGRDNSEVMISDDWWQTTEELYSFEEYEDNNIKAVVVPDSGNVVVAVGGHGEVGGRIYRLHDDLSGAEKLYQFDYGRVPTSLNQVAYEDIVVLASYAPSDFEAGRHANEVILSTDGGRSFERILEVPLETTDAPNLHVHDVEYDPHAERIWVTVGDNRNTQLYWSDDLGSSWETIGDRGDAPMITQIAAFENSVCFGTDGDPEGIIRWKREGPNDAPSGVDELVHPYVQIESDPTDDTMEMYARRRWHIREDDGRELCLMPFGYSRMDTGRDSVVLASVDGAEWYELYRTETKEILLSNVMGPLSMDGDRRTIVSDSIHEEGNQIDATVPKFWE</sequence>
<evidence type="ECO:0000313" key="3">
    <source>
        <dbReference type="Proteomes" id="UP000199126"/>
    </source>
</evidence>
<feature type="compositionally biased region" description="Low complexity" evidence="1">
    <location>
        <begin position="30"/>
        <end position="62"/>
    </location>
</feature>
<evidence type="ECO:0000313" key="2">
    <source>
        <dbReference type="EMBL" id="SEO90440.1"/>
    </source>
</evidence>
<reference evidence="3" key="1">
    <citation type="submission" date="2016-10" db="EMBL/GenBank/DDBJ databases">
        <authorList>
            <person name="Varghese N."/>
            <person name="Submissions S."/>
        </authorList>
    </citation>
    <scope>NUCLEOTIDE SEQUENCE [LARGE SCALE GENOMIC DNA]</scope>
    <source>
        <strain evidence="3">CGMCC 1.10121</strain>
    </source>
</reference>